<evidence type="ECO:0000313" key="1">
    <source>
        <dbReference type="EMBL" id="ODS04412.1"/>
    </source>
</evidence>
<name>A0A1E3WFV8_9VIBR</name>
<comment type="caution">
    <text evidence="1">The sequence shown here is derived from an EMBL/GenBank/DDBJ whole genome shotgun (WGS) entry which is preliminary data.</text>
</comment>
<organism evidence="1 2">
    <name type="scientific">Vibrio scophthalmi</name>
    <dbReference type="NCBI Taxonomy" id="45658"/>
    <lineage>
        <taxon>Bacteria</taxon>
        <taxon>Pseudomonadati</taxon>
        <taxon>Pseudomonadota</taxon>
        <taxon>Gammaproteobacteria</taxon>
        <taxon>Vibrionales</taxon>
        <taxon>Vibrionaceae</taxon>
        <taxon>Vibrio</taxon>
    </lineage>
</organism>
<sequence length="55" mass="6459">MSHSILLMWFCEITRTLFNGGIKSLVLSLELTALHQYTRCEQMAHMQSWNMLDDI</sequence>
<protein>
    <submittedName>
        <fullName evidence="1">Uncharacterized protein</fullName>
    </submittedName>
</protein>
<gene>
    <name evidence="1" type="ORF">VSF3289_03551</name>
</gene>
<dbReference type="EMBL" id="MDCJ01000007">
    <property type="protein sequence ID" value="ODS04412.1"/>
    <property type="molecule type" value="Genomic_DNA"/>
</dbReference>
<dbReference type="Proteomes" id="UP000095131">
    <property type="component" value="Unassembled WGS sequence"/>
</dbReference>
<accession>A0A1E3WFV8</accession>
<dbReference type="AlphaFoldDB" id="A0A1E3WFV8"/>
<evidence type="ECO:0000313" key="2">
    <source>
        <dbReference type="Proteomes" id="UP000095131"/>
    </source>
</evidence>
<proteinExistence type="predicted"/>
<reference evidence="1 2" key="1">
    <citation type="submission" date="2016-08" db="EMBL/GenBank/DDBJ databases">
        <title>Genome sequencing of Vibrio scophthalmi strain FP3289, an isolated from Paralichthys olivaceus.</title>
        <authorList>
            <person name="Han H.-J."/>
        </authorList>
    </citation>
    <scope>NUCLEOTIDE SEQUENCE [LARGE SCALE GENOMIC DNA]</scope>
    <source>
        <strain evidence="1 2">FP3289</strain>
    </source>
</reference>